<feature type="region of interest" description="Disordered" evidence="1">
    <location>
        <begin position="1"/>
        <end position="20"/>
    </location>
</feature>
<dbReference type="EMBL" id="NRGO01000028">
    <property type="protein sequence ID" value="PCC48644.1"/>
    <property type="molecule type" value="Genomic_DNA"/>
</dbReference>
<dbReference type="Proteomes" id="UP000283000">
    <property type="component" value="Chromosome"/>
</dbReference>
<sequence length="597" mass="66350">MTDVSNTADTLEPSTSRSGRSALVVDPRINQADVDYGLIPDNVEVFRYGTFDSEDVALFGHTVAGWFVEDNVTMSEITKMTIRGEYSIDEILIDSSRSTRCTDEFHRIGLDNVRDYSPLLVTAPKIAAHFIRELRPSALSTMTAAVAAMGYSKIYILGAALSSITTQRPYISVRRRRPTTGVSLSRRYDSWDHTNAEVALLADVATSYPDAVLRDVTVGNRMFPLLKAAKTQPSDHRLIPAPKYPSGFAHLYKQLPVGSQGELLRCAYVTMCDSQDYLWGVRALANSLGRVSDVPLILMVPPGFDCGDITFEMGNVRLYEVNSIRSPHQPKQHQSRFSNTYTKLEAFGLTFLDRVAFIDADTVVLQSTDELFEFEGFAAAPDFGLRLESHRFNSGVFVCSPSSELYMSIIDAIPDTPSYDGGDQGFLNVIMDEITWLPHQFNTLRRALGRYPDVIRGDEARIVHFVGPKPWSLNGEPEWSDLDGLWFAQLSEREKIQFIIELRDKIAAPPPSPPAEAVQPPQLHGYRLAQQLLEAGKPNQAIRVSKEALRNNSSSLANRRVLVRALAASGNRSDAARVAAKTFGLQAARRVRRTLSK</sequence>
<dbReference type="Proteomes" id="UP000297736">
    <property type="component" value="Unassembled WGS sequence"/>
</dbReference>
<evidence type="ECO:0000256" key="1">
    <source>
        <dbReference type="SAM" id="MobiDB-lite"/>
    </source>
</evidence>
<dbReference type="Gene3D" id="3.90.550.10">
    <property type="entry name" value="Spore Coat Polysaccharide Biosynthesis Protein SpsA, Chain A"/>
    <property type="match status" value="1"/>
</dbReference>
<reference evidence="4 7" key="3">
    <citation type="submission" date="2018-10" db="EMBL/GenBank/DDBJ databases">
        <title>Brevibacterium genomes from Austrain hard cheese rinds.</title>
        <authorList>
            <person name="Anast J.M."/>
            <person name="Dzieciol M."/>
            <person name="Schultz D.L."/>
            <person name="Mann E."/>
            <person name="Wagner M."/>
            <person name="Schmitz-Esser S."/>
        </authorList>
    </citation>
    <scope>NUCLEOTIDE SEQUENCE [LARGE SCALE GENOMIC DNA]</scope>
    <source>
        <strain evidence="4 7">L261</strain>
    </source>
</reference>
<evidence type="ECO:0000313" key="7">
    <source>
        <dbReference type="Proteomes" id="UP000297736"/>
    </source>
</evidence>
<proteinExistence type="predicted"/>
<dbReference type="InterPro" id="IPR036715">
    <property type="entry name" value="A-2_3-sialylTrfase_sf"/>
</dbReference>
<dbReference type="Proteomes" id="UP000217720">
    <property type="component" value="Unassembled WGS sequence"/>
</dbReference>
<feature type="compositionally biased region" description="Polar residues" evidence="1">
    <location>
        <begin position="1"/>
        <end position="19"/>
    </location>
</feature>
<dbReference type="EMBL" id="CP025330">
    <property type="protein sequence ID" value="AZT94462.1"/>
    <property type="molecule type" value="Genomic_DNA"/>
</dbReference>
<accession>A0A2A3ZAV0</accession>
<reference evidence="2 6" key="2">
    <citation type="submission" date="2017-12" db="EMBL/GenBank/DDBJ databases">
        <authorList>
            <person name="Levesque S."/>
        </authorList>
    </citation>
    <scope>NUCLEOTIDE SEQUENCE [LARGE SCALE GENOMIC DNA]</scope>
    <source>
        <strain evidence="2 6">SMQ-1417</strain>
    </source>
</reference>
<dbReference type="EMBL" id="RHFF01000001">
    <property type="protein sequence ID" value="TGD40631.1"/>
    <property type="molecule type" value="Genomic_DNA"/>
</dbReference>
<reference evidence="3 5" key="1">
    <citation type="journal article" date="2017" name="Elife">
        <title>Extensive horizontal gene transfer in cheese-associated bacteria.</title>
        <authorList>
            <person name="Bonham K.S."/>
            <person name="Wolfe B.E."/>
            <person name="Dutton R.J."/>
        </authorList>
    </citation>
    <scope>NUCLEOTIDE SEQUENCE [LARGE SCALE GENOMIC DNA]</scope>
    <source>
        <strain evidence="3 5">900_6</strain>
    </source>
</reference>
<evidence type="ECO:0000313" key="4">
    <source>
        <dbReference type="EMBL" id="TGD40631.1"/>
    </source>
</evidence>
<dbReference type="Gene3D" id="3.90.1480.10">
    <property type="entry name" value="Alpha-2,3-sialyltransferase"/>
    <property type="match status" value="1"/>
</dbReference>
<name>A0A2A3ZAV0_BREAU</name>
<dbReference type="AlphaFoldDB" id="A0A2A3ZAV0"/>
<organism evidence="3 5">
    <name type="scientific">Brevibacterium aurantiacum</name>
    <dbReference type="NCBI Taxonomy" id="273384"/>
    <lineage>
        <taxon>Bacteria</taxon>
        <taxon>Bacillati</taxon>
        <taxon>Actinomycetota</taxon>
        <taxon>Actinomycetes</taxon>
        <taxon>Micrococcales</taxon>
        <taxon>Brevibacteriaceae</taxon>
        <taxon>Brevibacterium</taxon>
    </lineage>
</organism>
<dbReference type="PANTHER" id="PTHR11183">
    <property type="entry name" value="GLYCOGENIN SUBFAMILY MEMBER"/>
    <property type="match status" value="1"/>
</dbReference>
<dbReference type="SUPFAM" id="SSF102414">
    <property type="entry name" value="Alpha-2,3/8-sialyltransferase CstII"/>
    <property type="match status" value="1"/>
</dbReference>
<evidence type="ECO:0000313" key="3">
    <source>
        <dbReference type="EMBL" id="PCC48644.1"/>
    </source>
</evidence>
<dbReference type="CDD" id="cd02537">
    <property type="entry name" value="GT8_Glycogenin"/>
    <property type="match status" value="1"/>
</dbReference>
<evidence type="ECO:0000313" key="2">
    <source>
        <dbReference type="EMBL" id="AZT94462.1"/>
    </source>
</evidence>
<evidence type="ECO:0000313" key="5">
    <source>
        <dbReference type="Proteomes" id="UP000217720"/>
    </source>
</evidence>
<dbReference type="InterPro" id="IPR029044">
    <property type="entry name" value="Nucleotide-diphossugar_trans"/>
</dbReference>
<protein>
    <submittedName>
        <fullName evidence="3">Uncharacterized protein</fullName>
    </submittedName>
</protein>
<evidence type="ECO:0000313" key="6">
    <source>
        <dbReference type="Proteomes" id="UP000283000"/>
    </source>
</evidence>
<reference evidence="2 6" key="4">
    <citation type="submission" date="2019-01" db="EMBL/GenBank/DDBJ databases">
        <title>Comparative genomic analysis of Brevibacterium aurantiacum sheds light on its evolution and its adaptation to smear-ripened cheeses.</title>
        <authorList>
            <person name="Moineau S."/>
        </authorList>
    </citation>
    <scope>NUCLEOTIDE SEQUENCE [LARGE SCALE GENOMIC DNA]</scope>
    <source>
        <strain evidence="2 6">SMQ-1417</strain>
    </source>
</reference>
<gene>
    <name evidence="3" type="ORF">CIK62_17275</name>
    <name evidence="2" type="ORF">CXR23_15990</name>
    <name evidence="4" type="ORF">EB834_00905</name>
</gene>
<dbReference type="SUPFAM" id="SSF53448">
    <property type="entry name" value="Nucleotide-diphospho-sugar transferases"/>
    <property type="match status" value="1"/>
</dbReference>
<dbReference type="RefSeq" id="WP_009883281.1">
    <property type="nucleotide sequence ID" value="NZ_AAGP01000015.1"/>
</dbReference>
<dbReference type="InterPro" id="IPR050587">
    <property type="entry name" value="GNT1/Glycosyltrans_8"/>
</dbReference>